<feature type="transmembrane region" description="Helical" evidence="1">
    <location>
        <begin position="103"/>
        <end position="120"/>
    </location>
</feature>
<keyword evidence="1" id="KW-0472">Membrane</keyword>
<organism evidence="3 4">
    <name type="scientific">Phyllobacterium leguminum</name>
    <dbReference type="NCBI Taxonomy" id="314237"/>
    <lineage>
        <taxon>Bacteria</taxon>
        <taxon>Pseudomonadati</taxon>
        <taxon>Pseudomonadota</taxon>
        <taxon>Alphaproteobacteria</taxon>
        <taxon>Hyphomicrobiales</taxon>
        <taxon>Phyllobacteriaceae</taxon>
        <taxon>Phyllobacterium</taxon>
    </lineage>
</organism>
<keyword evidence="1" id="KW-0812">Transmembrane</keyword>
<feature type="transmembrane region" description="Helical" evidence="1">
    <location>
        <begin position="26"/>
        <end position="44"/>
    </location>
</feature>
<dbReference type="EMBL" id="QJTF01000002">
    <property type="protein sequence ID" value="PYE90187.1"/>
    <property type="molecule type" value="Genomic_DNA"/>
</dbReference>
<proteinExistence type="predicted"/>
<keyword evidence="4" id="KW-1185">Reference proteome</keyword>
<evidence type="ECO:0000313" key="4">
    <source>
        <dbReference type="Proteomes" id="UP000247454"/>
    </source>
</evidence>
<dbReference type="Proteomes" id="UP000247454">
    <property type="component" value="Unassembled WGS sequence"/>
</dbReference>
<dbReference type="RefSeq" id="WP_110748783.1">
    <property type="nucleotide sequence ID" value="NZ_QJTF01000002.1"/>
</dbReference>
<evidence type="ECO:0000259" key="2">
    <source>
        <dbReference type="Pfam" id="PF03779"/>
    </source>
</evidence>
<evidence type="ECO:0000256" key="1">
    <source>
        <dbReference type="SAM" id="Phobius"/>
    </source>
</evidence>
<sequence length="129" mass="14280">MAITHHIGAKNIGRIRLVRHPGWEDSAIMALGAIIFLSSLFFSVTDSMAVVVNTMLTGAVIVALGIMEVAILRRWEEALAFLAGLWTIASPYVIGYMDPLRTWHIALGVLVALIAALQLWQDRNRRLET</sequence>
<dbReference type="InterPro" id="IPR005530">
    <property type="entry name" value="SPW"/>
</dbReference>
<evidence type="ECO:0000313" key="3">
    <source>
        <dbReference type="EMBL" id="PYE90187.1"/>
    </source>
</evidence>
<dbReference type="OrthoDB" id="8249794at2"/>
<feature type="transmembrane region" description="Helical" evidence="1">
    <location>
        <begin position="50"/>
        <end position="71"/>
    </location>
</feature>
<reference evidence="3 4" key="1">
    <citation type="submission" date="2018-06" db="EMBL/GenBank/DDBJ databases">
        <title>Genomic Encyclopedia of Type Strains, Phase III (KMG-III): the genomes of soil and plant-associated and newly described type strains.</title>
        <authorList>
            <person name="Whitman W."/>
        </authorList>
    </citation>
    <scope>NUCLEOTIDE SEQUENCE [LARGE SCALE GENOMIC DNA]</scope>
    <source>
        <strain evidence="3 4">ORS 1419</strain>
    </source>
</reference>
<dbReference type="Pfam" id="PF03779">
    <property type="entry name" value="SPW"/>
    <property type="match status" value="1"/>
</dbReference>
<keyword evidence="1" id="KW-1133">Transmembrane helix</keyword>
<feature type="transmembrane region" description="Helical" evidence="1">
    <location>
        <begin position="78"/>
        <end position="97"/>
    </location>
</feature>
<comment type="caution">
    <text evidence="3">The sequence shown here is derived from an EMBL/GenBank/DDBJ whole genome shotgun (WGS) entry which is preliminary data.</text>
</comment>
<protein>
    <submittedName>
        <fullName evidence="3">SPW repeat-containing protein</fullName>
    </submittedName>
</protein>
<accession>A0A318TL92</accession>
<feature type="domain" description="SPW repeat-containing integral membrane" evidence="2">
    <location>
        <begin position="23"/>
        <end position="116"/>
    </location>
</feature>
<gene>
    <name evidence="3" type="ORF">C7477_102278</name>
</gene>
<name>A0A318TL92_9HYPH</name>
<dbReference type="AlphaFoldDB" id="A0A318TL92"/>